<dbReference type="InterPro" id="IPR019688">
    <property type="entry name" value="DUF2533"/>
</dbReference>
<name>A0A198A5D1_9BACL</name>
<dbReference type="EMBL" id="LYPB01000076">
    <property type="protein sequence ID" value="OAS16342.1"/>
    <property type="molecule type" value="Genomic_DNA"/>
</dbReference>
<dbReference type="Proteomes" id="UP000078454">
    <property type="component" value="Unassembled WGS sequence"/>
</dbReference>
<dbReference type="STRING" id="1850517.A8708_20195"/>
<dbReference type="RefSeq" id="WP_068667302.1">
    <property type="nucleotide sequence ID" value="NZ_LYPB01000076.1"/>
</dbReference>
<dbReference type="OrthoDB" id="2679622at2"/>
<evidence type="ECO:0000313" key="2">
    <source>
        <dbReference type="Proteomes" id="UP000078454"/>
    </source>
</evidence>
<evidence type="ECO:0000313" key="1">
    <source>
        <dbReference type="EMBL" id="OAS16342.1"/>
    </source>
</evidence>
<proteinExistence type="predicted"/>
<reference evidence="1 2" key="1">
    <citation type="submission" date="2016-05" db="EMBL/GenBank/DDBJ databases">
        <title>Paenibacillus sp. 1ZS3-15 nov., isolated from the rhizosphere soil.</title>
        <authorList>
            <person name="Zhang X.X."/>
            <person name="Zhang J."/>
        </authorList>
    </citation>
    <scope>NUCLEOTIDE SEQUENCE [LARGE SCALE GENOMIC DNA]</scope>
    <source>
        <strain evidence="1 2">1ZS3-15</strain>
    </source>
</reference>
<sequence>MNVHEAISKHSNAQHLHLVRFAELDAQREHAIEAAVDLCKRGLPFNVDAINAVTTQIIAHAQKGISPLRSLVTEDMVRDYVNKG</sequence>
<gene>
    <name evidence="1" type="ORF">A8708_20195</name>
</gene>
<dbReference type="Pfam" id="PF10752">
    <property type="entry name" value="DUF2533"/>
    <property type="match status" value="1"/>
</dbReference>
<keyword evidence="2" id="KW-1185">Reference proteome</keyword>
<comment type="caution">
    <text evidence="1">The sequence shown here is derived from an EMBL/GenBank/DDBJ whole genome shotgun (WGS) entry which is preliminary data.</text>
</comment>
<dbReference type="AlphaFoldDB" id="A0A198A5D1"/>
<evidence type="ECO:0008006" key="3">
    <source>
        <dbReference type="Google" id="ProtNLM"/>
    </source>
</evidence>
<protein>
    <recommendedName>
        <fullName evidence="3">DUF2533 domain-containing protein</fullName>
    </recommendedName>
</protein>
<accession>A0A198A5D1</accession>
<organism evidence="1 2">
    <name type="scientific">Paenibacillus oryzisoli</name>
    <dbReference type="NCBI Taxonomy" id="1850517"/>
    <lineage>
        <taxon>Bacteria</taxon>
        <taxon>Bacillati</taxon>
        <taxon>Bacillota</taxon>
        <taxon>Bacilli</taxon>
        <taxon>Bacillales</taxon>
        <taxon>Paenibacillaceae</taxon>
        <taxon>Paenibacillus</taxon>
    </lineage>
</organism>